<comment type="caution">
    <text evidence="6">The sequence shown here is derived from an EMBL/GenBank/DDBJ whole genome shotgun (WGS) entry which is preliminary data.</text>
</comment>
<name>A0A2N5M2E1_9BACI</name>
<evidence type="ECO:0000256" key="1">
    <source>
        <dbReference type="ARBA" id="ARBA00022741"/>
    </source>
</evidence>
<keyword evidence="1" id="KW-0547">Nucleotide-binding</keyword>
<dbReference type="Pfam" id="PF07726">
    <property type="entry name" value="AAA_3"/>
    <property type="match status" value="1"/>
</dbReference>
<dbReference type="Pfam" id="PF17863">
    <property type="entry name" value="AAA_lid_2"/>
    <property type="match status" value="1"/>
</dbReference>
<protein>
    <submittedName>
        <fullName evidence="6">Magnesium chelatase</fullName>
    </submittedName>
</protein>
<dbReference type="InterPro" id="IPR027417">
    <property type="entry name" value="P-loop_NTPase"/>
</dbReference>
<dbReference type="AlphaFoldDB" id="A0A2N5M2E1"/>
<dbReference type="EMBL" id="PGUY01000058">
    <property type="protein sequence ID" value="PLT28530.1"/>
    <property type="molecule type" value="Genomic_DNA"/>
</dbReference>
<dbReference type="PIRSF" id="PIRSF002849">
    <property type="entry name" value="AAA_ATPase_chaperone_MoxR_prd"/>
    <property type="match status" value="1"/>
</dbReference>
<dbReference type="InterPro" id="IPR011703">
    <property type="entry name" value="ATPase_AAA-3"/>
</dbReference>
<evidence type="ECO:0000256" key="2">
    <source>
        <dbReference type="ARBA" id="ARBA00022840"/>
    </source>
</evidence>
<dbReference type="Gene3D" id="1.10.8.80">
    <property type="entry name" value="Magnesium chelatase subunit I, C-Terminal domain"/>
    <property type="match status" value="1"/>
</dbReference>
<organism evidence="6 7">
    <name type="scientific">Peribacillus deserti</name>
    <dbReference type="NCBI Taxonomy" id="673318"/>
    <lineage>
        <taxon>Bacteria</taxon>
        <taxon>Bacillati</taxon>
        <taxon>Bacillota</taxon>
        <taxon>Bacilli</taxon>
        <taxon>Bacillales</taxon>
        <taxon>Bacillaceae</taxon>
        <taxon>Peribacillus</taxon>
    </lineage>
</organism>
<dbReference type="CDD" id="cd00009">
    <property type="entry name" value="AAA"/>
    <property type="match status" value="1"/>
</dbReference>
<dbReference type="InterPro" id="IPR041628">
    <property type="entry name" value="ChlI/MoxR_AAA_lid"/>
</dbReference>
<dbReference type="PANTHER" id="PTHR42759:SF5">
    <property type="entry name" value="METHANOL DEHYDROGENASE REGULATOR"/>
    <property type="match status" value="1"/>
</dbReference>
<dbReference type="GO" id="GO:0005524">
    <property type="term" value="F:ATP binding"/>
    <property type="evidence" value="ECO:0007669"/>
    <property type="project" value="UniProtKB-KW"/>
</dbReference>
<gene>
    <name evidence="6" type="ORF">CUU66_18200</name>
</gene>
<dbReference type="PANTHER" id="PTHR42759">
    <property type="entry name" value="MOXR FAMILY PROTEIN"/>
    <property type="match status" value="1"/>
</dbReference>
<evidence type="ECO:0000256" key="3">
    <source>
        <dbReference type="ARBA" id="ARBA00061607"/>
    </source>
</evidence>
<feature type="domain" description="ChlI/MoxR AAA lid" evidence="5">
    <location>
        <begin position="227"/>
        <end position="283"/>
    </location>
</feature>
<accession>A0A2N5M2E1</accession>
<evidence type="ECO:0000259" key="5">
    <source>
        <dbReference type="Pfam" id="PF17863"/>
    </source>
</evidence>
<evidence type="ECO:0000313" key="7">
    <source>
        <dbReference type="Proteomes" id="UP000234748"/>
    </source>
</evidence>
<dbReference type="Proteomes" id="UP000234748">
    <property type="component" value="Unassembled WGS sequence"/>
</dbReference>
<sequence length="310" mass="34547">MNKLAALKENIEKVLVGKSDVIDLLMQCLLANGHVLLEDVPGTGKTVLAKSAAKSIGGTFSRIQFTPDVLPGDITGIEYFNPQTNQFETRIGPVYSNIILADEINRAMPRTQSSLLEAMEERQITIEKNTYSLPKPFIVIATQNPLESQGTFPLPEAQLDRFLMCIPMGYPSFEDEKTIMRKYRNDMPLDELEPCIALEDLALLQEQTKAVYLSEAVEDYILQLVTATRDHSWIGQGLSPRATLGFMRSVQAKAVLAGRGYCTPDDVIKTFPYIAQHRIALSMEGSLRTTSIEVIKEILKEIDVPVEIAR</sequence>
<dbReference type="RefSeq" id="WP_101644799.1">
    <property type="nucleotide sequence ID" value="NZ_PGUY01000058.1"/>
</dbReference>
<reference evidence="6 7" key="1">
    <citation type="submission" date="2017-11" db="EMBL/GenBank/DDBJ databases">
        <title>Comparitive Functional Genomics of Dry Heat Resistant strains isolated from the Viking Spacecraft.</title>
        <authorList>
            <person name="Seuylemezian A."/>
            <person name="Cooper K."/>
            <person name="Vaishampayan P."/>
        </authorList>
    </citation>
    <scope>NUCLEOTIDE SEQUENCE [LARGE SCALE GENOMIC DNA]</scope>
    <source>
        <strain evidence="6 7">V1-29</strain>
    </source>
</reference>
<keyword evidence="7" id="KW-1185">Reference proteome</keyword>
<dbReference type="FunFam" id="3.40.50.300:FF:000640">
    <property type="entry name" value="MoxR family ATPase"/>
    <property type="match status" value="1"/>
</dbReference>
<dbReference type="Gene3D" id="3.40.50.300">
    <property type="entry name" value="P-loop containing nucleotide triphosphate hydrolases"/>
    <property type="match status" value="1"/>
</dbReference>
<proteinExistence type="inferred from homology"/>
<dbReference type="OrthoDB" id="9808397at2"/>
<dbReference type="InterPro" id="IPR050764">
    <property type="entry name" value="CbbQ/NirQ/NorQ/GpvN"/>
</dbReference>
<dbReference type="GO" id="GO:0016887">
    <property type="term" value="F:ATP hydrolysis activity"/>
    <property type="evidence" value="ECO:0007669"/>
    <property type="project" value="InterPro"/>
</dbReference>
<comment type="similarity">
    <text evidence="3">Belongs to the MoxR family.</text>
</comment>
<evidence type="ECO:0000313" key="6">
    <source>
        <dbReference type="EMBL" id="PLT28530.1"/>
    </source>
</evidence>
<dbReference type="SUPFAM" id="SSF52540">
    <property type="entry name" value="P-loop containing nucleoside triphosphate hydrolases"/>
    <property type="match status" value="1"/>
</dbReference>
<keyword evidence="2" id="KW-0067">ATP-binding</keyword>
<feature type="domain" description="ATPase AAA-3" evidence="4">
    <location>
        <begin position="34"/>
        <end position="164"/>
    </location>
</feature>
<evidence type="ECO:0000259" key="4">
    <source>
        <dbReference type="Pfam" id="PF07726"/>
    </source>
</evidence>